<protein>
    <recommendedName>
        <fullName evidence="3">Type III-B CRISPR module RAMP protein Cmr4</fullName>
    </recommendedName>
</protein>
<gene>
    <name evidence="1" type="ORF">HS1_001061</name>
</gene>
<dbReference type="Proteomes" id="UP000070560">
    <property type="component" value="Chromosome"/>
</dbReference>
<dbReference type="EMBL" id="CP013015">
    <property type="protein sequence ID" value="AMM40865.1"/>
    <property type="molecule type" value="Genomic_DNA"/>
</dbReference>
<dbReference type="RefSeq" id="WP_066061986.1">
    <property type="nucleotide sequence ID" value="NZ_CP013015.1"/>
</dbReference>
<organism evidence="1 2">
    <name type="scientific">Desulfofervidus auxilii</name>
    <dbReference type="NCBI Taxonomy" id="1621989"/>
    <lineage>
        <taxon>Bacteria</taxon>
        <taxon>Pseudomonadati</taxon>
        <taxon>Thermodesulfobacteriota</taxon>
        <taxon>Candidatus Desulfofervidia</taxon>
        <taxon>Candidatus Desulfofervidales</taxon>
        <taxon>Candidatus Desulfofervidaceae</taxon>
        <taxon>Candidatus Desulfofervidus</taxon>
    </lineage>
</organism>
<keyword evidence="2" id="KW-1185">Reference proteome</keyword>
<proteinExistence type="predicted"/>
<accession>A0A7U4QK84</accession>
<dbReference type="KEGG" id="daw:HS1_001061"/>
<dbReference type="OrthoDB" id="47284at2"/>
<reference evidence="1 2" key="1">
    <citation type="submission" date="2015-10" db="EMBL/GenBank/DDBJ databases">
        <title>Candidatus Desulfofervidus auxilii, a hydrogenotrophic sulfate-reducing bacterium involved in the thermophilic anaerobic oxidation of methane.</title>
        <authorList>
            <person name="Krukenberg V."/>
            <person name="Richter M."/>
            <person name="Wegener G."/>
        </authorList>
    </citation>
    <scope>NUCLEOTIDE SEQUENCE [LARGE SCALE GENOMIC DNA]</scope>
    <source>
        <strain evidence="1 2">HS1</strain>
    </source>
</reference>
<name>A0A7U4QK84_DESA2</name>
<evidence type="ECO:0008006" key="3">
    <source>
        <dbReference type="Google" id="ProtNLM"/>
    </source>
</evidence>
<evidence type="ECO:0000313" key="1">
    <source>
        <dbReference type="EMBL" id="AMM40865.1"/>
    </source>
</evidence>
<evidence type="ECO:0000313" key="2">
    <source>
        <dbReference type="Proteomes" id="UP000070560"/>
    </source>
</evidence>
<sequence length="301" mass="34409">MRLICLKYKALSPLHIGYGRRLGIINQTRYFIPGINIWAALTVNLVQKLMRTYNSEVYVKAGNFIKENFLITNFYPVIDNSVCLPQFKKEGFYYGPYSKYEFESIVLDSYTSTALQMKTAEEGSLHEIEFLKNKIKVENIYLDLQFEGYIGIKNDQVLQQDLKLRYDDSSLPLLKIAKDISIGGEKKYGFGRITLSQDPYQTENFWGEFKIEENKITIPEAKATPFYIKITDNFSKKFTGDVEPLVGKLWIETSYKRGSGQKIESYGICVIPGSLMNENTTLNLSNEFSAFGIGIAVVVDK</sequence>
<dbReference type="AlphaFoldDB" id="A0A7U4QK84"/>